<dbReference type="PANTHER" id="PTHR41259:SF1">
    <property type="entry name" value="DOUBLE-STRAND BREAK REPAIR RAD50 ATPASE, PUTATIVE-RELATED"/>
    <property type="match status" value="1"/>
</dbReference>
<dbReference type="SUPFAM" id="SSF52540">
    <property type="entry name" value="P-loop containing nucleoside triphosphate hydrolases"/>
    <property type="match status" value="2"/>
</dbReference>
<feature type="coiled-coil region" evidence="1">
    <location>
        <begin position="197"/>
        <end position="241"/>
    </location>
</feature>
<reference evidence="4 5" key="1">
    <citation type="submission" date="2020-08" db="EMBL/GenBank/DDBJ databases">
        <title>Genomic Encyclopedia of Type Strains, Phase IV (KMG-IV): sequencing the most valuable type-strain genomes for metagenomic binning, comparative biology and taxonomic classification.</title>
        <authorList>
            <person name="Goeker M."/>
        </authorList>
    </citation>
    <scope>NUCLEOTIDE SEQUENCE [LARGE SCALE GENOMIC DNA]</scope>
    <source>
        <strain evidence="4 5">DSM 5391</strain>
    </source>
</reference>
<feature type="domain" description="YhaN AAA" evidence="3">
    <location>
        <begin position="1"/>
        <end position="201"/>
    </location>
</feature>
<sequence length="996" mass="117016">MKIIEIIIYGYGKFENITFSLSHHSQVFFGENEAGKSTIMSFIHSILFGFPTKQQSELRYEPKKGAKYGGTLTVIFPGNRKAVIERVKGKAAGDVSVSLDDGRTGSEELLKELLSSIDKNTFQAVYSFNLHGLQNVHQMKGEELGRFLFSTGVIGSDKLVKAENDLNKALDMRYKPNGRNPVLNTKLKELRQVWNELRKAEENNGQYMNLVRKQEAVERQMEEMRDRAVRLSRQLTRYEEMIKAEPLLRQEKILREELEQTGDITFPENGLGQLEHLLELNSSLERKMAILRKRMENLKAELNEIEPNFTLIDKEQELNRASESLKLLEQREQENLQLQVKLQKIEEEMTFLQSKLHHHFREEDILNADTSIFMREQASQLMANQKRLNEKKRELDEQFQKEKSRLEELENSAAALKNEVMPKDERQRLEEQLAASGTKETVLARLEEVKERQSLLSQSLKQAENTRSRERKQYFVFLILFAILILGGWLADLIVMLAAGGMGFLFALFFLWKNQSRSEDHHLQEEIQKWQRVESEHREKLNKPDEQIEWLRQNLKRDEMLQERLYGLMVKLEEQQLQYDRVIDQFEHWESEMAELKTQLLSAGRELNIPERIALSYLFDAFQIVDDLKRNVQEKLYIVQQLSANENIIKNLYEPLQQLTAQFLPDAHFSVQEAVLSLKKRVRFELEKRIKFAEKREQFNRLEEEFKELEAERERLILERNTLLVHAACDNEELFRETARKAAYRKELLQQLEHVSLQLKMLSLNDYEHGELLNETQLETVVHETKEKIETDTELQNKLHDELAQLKYKIQLLEDGGTYAELLHHFKLLQSDLAREAREWAVFMTAKEMLYKTVQIFKEERLPKMLGMAQRFLSFLTDGKYKRIIPKSEGSGFLIENSSQVLFEANELSQATTEQIYVSIRLALAVTVYEKFKFPIIIDDSFVNFDAKRTEKMMQLLKQLHGHQILFFTCHKHLLKYFNQEDIIVLNPIHKAVAEK</sequence>
<keyword evidence="2" id="KW-0812">Transmembrane</keyword>
<keyword evidence="1" id="KW-0175">Coiled coil</keyword>
<keyword evidence="2" id="KW-0472">Membrane</keyword>
<dbReference type="Proteomes" id="UP000531594">
    <property type="component" value="Unassembled WGS sequence"/>
</dbReference>
<evidence type="ECO:0000259" key="3">
    <source>
        <dbReference type="Pfam" id="PF13514"/>
    </source>
</evidence>
<evidence type="ECO:0000256" key="2">
    <source>
        <dbReference type="SAM" id="Phobius"/>
    </source>
</evidence>
<feature type="coiled-coil region" evidence="1">
    <location>
        <begin position="572"/>
        <end position="599"/>
    </location>
</feature>
<protein>
    <submittedName>
        <fullName evidence="4">Uncharacterized protein YhaN</fullName>
    </submittedName>
</protein>
<dbReference type="AlphaFoldDB" id="A0A7X0HMM9"/>
<dbReference type="InterPro" id="IPR038734">
    <property type="entry name" value="YhaN_AAA"/>
</dbReference>
<gene>
    <name evidence="4" type="ORF">HNR53_000051</name>
</gene>
<evidence type="ECO:0000256" key="1">
    <source>
        <dbReference type="SAM" id="Coils"/>
    </source>
</evidence>
<dbReference type="Pfam" id="PF13514">
    <property type="entry name" value="AAA_27"/>
    <property type="match status" value="1"/>
</dbReference>
<dbReference type="InterPro" id="IPR027417">
    <property type="entry name" value="P-loop_NTPase"/>
</dbReference>
<feature type="transmembrane region" description="Helical" evidence="2">
    <location>
        <begin position="474"/>
        <end position="490"/>
    </location>
</feature>
<evidence type="ECO:0000313" key="5">
    <source>
        <dbReference type="Proteomes" id="UP000531594"/>
    </source>
</evidence>
<feature type="coiled-coil region" evidence="1">
    <location>
        <begin position="692"/>
        <end position="719"/>
    </location>
</feature>
<feature type="coiled-coil region" evidence="1">
    <location>
        <begin position="274"/>
        <end position="466"/>
    </location>
</feature>
<keyword evidence="2" id="KW-1133">Transmembrane helix</keyword>
<organism evidence="4 5">
    <name type="scientific">Bacillus benzoevorans</name>
    <dbReference type="NCBI Taxonomy" id="1456"/>
    <lineage>
        <taxon>Bacteria</taxon>
        <taxon>Bacillati</taxon>
        <taxon>Bacillota</taxon>
        <taxon>Bacilli</taxon>
        <taxon>Bacillales</taxon>
        <taxon>Bacillaceae</taxon>
        <taxon>Bacillus</taxon>
    </lineage>
</organism>
<dbReference type="RefSeq" id="WP_184521379.1">
    <property type="nucleotide sequence ID" value="NZ_JACHGK010000001.1"/>
</dbReference>
<name>A0A7X0HMM9_9BACI</name>
<dbReference type="EMBL" id="JACHGK010000001">
    <property type="protein sequence ID" value="MBB6443463.1"/>
    <property type="molecule type" value="Genomic_DNA"/>
</dbReference>
<proteinExistence type="predicted"/>
<dbReference type="Gene3D" id="3.40.50.300">
    <property type="entry name" value="P-loop containing nucleotide triphosphate hydrolases"/>
    <property type="match status" value="2"/>
</dbReference>
<dbReference type="PANTHER" id="PTHR41259">
    <property type="entry name" value="DOUBLE-STRAND BREAK REPAIR RAD50 ATPASE, PUTATIVE-RELATED"/>
    <property type="match status" value="1"/>
</dbReference>
<accession>A0A7X0HMM9</accession>
<keyword evidence="5" id="KW-1185">Reference proteome</keyword>
<comment type="caution">
    <text evidence="4">The sequence shown here is derived from an EMBL/GenBank/DDBJ whole genome shotgun (WGS) entry which is preliminary data.</text>
</comment>
<evidence type="ECO:0000313" key="4">
    <source>
        <dbReference type="EMBL" id="MBB6443463.1"/>
    </source>
</evidence>